<sequence>MQSAGGHSHIEVGGVTRDGLQQVQQMKAYDPGLVRVVGKIDVDAVPQVLPCQNMPIQDLVEAAYTGEQTLGGVGRLGDGVIAAGEHGRGLLDDDCTAGLEVDGDQVADPFAGADLGPVVILDVPVSAFTAVSIGPDSGARRGRNRDAGLGGLHRQHHRIGGGFGGDEAFEVITGQIAVAVDEGVANRTVEHGAELDGAAPVLGHHRGLHRADMRQVHGDEAALDEGGRAALPVAPAQPSGQHRAAQIQVLAVVEQLDGVDIEPLPVVDAEGQR</sequence>
<dbReference type="Proteomes" id="UP000317573">
    <property type="component" value="Unassembled WGS sequence"/>
</dbReference>
<comment type="caution">
    <text evidence="1">The sequence shown here is derived from an EMBL/GenBank/DDBJ whole genome shotgun (WGS) entry which is preliminary data.</text>
</comment>
<accession>A0A562E326</accession>
<evidence type="ECO:0000313" key="1">
    <source>
        <dbReference type="EMBL" id="TWH16406.1"/>
    </source>
</evidence>
<organism evidence="1 2">
    <name type="scientific">Rhodococcus rhodochrous J45</name>
    <dbReference type="NCBI Taxonomy" id="935266"/>
    <lineage>
        <taxon>Bacteria</taxon>
        <taxon>Bacillati</taxon>
        <taxon>Actinomycetota</taxon>
        <taxon>Actinomycetes</taxon>
        <taxon>Mycobacteriales</taxon>
        <taxon>Nocardiaceae</taxon>
        <taxon>Rhodococcus</taxon>
    </lineage>
</organism>
<dbReference type="EMBL" id="VLJT01000022">
    <property type="protein sequence ID" value="TWH16406.1"/>
    <property type="molecule type" value="Genomic_DNA"/>
</dbReference>
<reference evidence="1 2" key="1">
    <citation type="submission" date="2019-07" db="EMBL/GenBank/DDBJ databases">
        <title>Genome sequencing of lignin-degrading bacterial isolates.</title>
        <authorList>
            <person name="Gladden J."/>
        </authorList>
    </citation>
    <scope>NUCLEOTIDE SEQUENCE [LARGE SCALE GENOMIC DNA]</scope>
    <source>
        <strain evidence="1 2">J45</strain>
    </source>
</reference>
<evidence type="ECO:0000313" key="2">
    <source>
        <dbReference type="Proteomes" id="UP000317573"/>
    </source>
</evidence>
<name>A0A562E326_RHORH</name>
<gene>
    <name evidence="1" type="ORF">L618_002400000100</name>
</gene>
<protein>
    <submittedName>
        <fullName evidence="1">Uncharacterized protein</fullName>
    </submittedName>
</protein>
<dbReference type="AlphaFoldDB" id="A0A562E326"/>
<proteinExistence type="predicted"/>